<dbReference type="Pfam" id="PF04892">
    <property type="entry name" value="VanZ"/>
    <property type="match status" value="1"/>
</dbReference>
<feature type="transmembrane region" description="Helical" evidence="1">
    <location>
        <begin position="118"/>
        <end position="136"/>
    </location>
</feature>
<keyword evidence="4" id="KW-1185">Reference proteome</keyword>
<dbReference type="InterPro" id="IPR006976">
    <property type="entry name" value="VanZ-like"/>
</dbReference>
<dbReference type="STRING" id="995034.SAMN05216219_0116"/>
<dbReference type="OrthoDB" id="3787741at2"/>
<feature type="transmembrane region" description="Helical" evidence="1">
    <location>
        <begin position="62"/>
        <end position="80"/>
    </location>
</feature>
<feature type="domain" description="VanZ-like" evidence="2">
    <location>
        <begin position="60"/>
        <end position="133"/>
    </location>
</feature>
<dbReference type="PANTHER" id="PTHR36834:SF1">
    <property type="entry name" value="INTEGRAL MEMBRANE PROTEIN"/>
    <property type="match status" value="1"/>
</dbReference>
<dbReference type="PANTHER" id="PTHR36834">
    <property type="entry name" value="MEMBRANE PROTEIN-RELATED"/>
    <property type="match status" value="1"/>
</dbReference>
<dbReference type="EMBL" id="FOVM01000001">
    <property type="protein sequence ID" value="SFN35712.1"/>
    <property type="molecule type" value="Genomic_DNA"/>
</dbReference>
<evidence type="ECO:0000313" key="3">
    <source>
        <dbReference type="EMBL" id="SFN35712.1"/>
    </source>
</evidence>
<dbReference type="InterPro" id="IPR053150">
    <property type="entry name" value="Teicoplanin_resist-assoc"/>
</dbReference>
<dbReference type="AlphaFoldDB" id="A0A1I4YCI7"/>
<sequence>MSTRASRIVGLSLLGIMLIGGALVILWPTPVDRVLSGSLRSFLDRLRAAGLPDLFRYGVVEFGANVLLFVPLGFALALLLPRGRRWIAALLCVAGSFAAEFAQLMLRPERVADPTDVLANSIGGVLGTLLAVALQYRRERVKPQ</sequence>
<gene>
    <name evidence="3" type="ORF">SAMN05216219_0116</name>
</gene>
<keyword evidence="1" id="KW-0472">Membrane</keyword>
<evidence type="ECO:0000259" key="2">
    <source>
        <dbReference type="Pfam" id="PF04892"/>
    </source>
</evidence>
<evidence type="ECO:0000256" key="1">
    <source>
        <dbReference type="SAM" id="Phobius"/>
    </source>
</evidence>
<keyword evidence="1" id="KW-0812">Transmembrane</keyword>
<organism evidence="3 4">
    <name type="scientific">Mycetocola miduiensis</name>
    <dbReference type="NCBI Taxonomy" id="995034"/>
    <lineage>
        <taxon>Bacteria</taxon>
        <taxon>Bacillati</taxon>
        <taxon>Actinomycetota</taxon>
        <taxon>Actinomycetes</taxon>
        <taxon>Micrococcales</taxon>
        <taxon>Microbacteriaceae</taxon>
        <taxon>Mycetocola</taxon>
    </lineage>
</organism>
<accession>A0A1I4YCI7</accession>
<evidence type="ECO:0000313" key="4">
    <source>
        <dbReference type="Proteomes" id="UP000198867"/>
    </source>
</evidence>
<dbReference type="Proteomes" id="UP000198867">
    <property type="component" value="Unassembled WGS sequence"/>
</dbReference>
<proteinExistence type="predicted"/>
<feature type="transmembrane region" description="Helical" evidence="1">
    <location>
        <begin position="87"/>
        <end position="106"/>
    </location>
</feature>
<dbReference type="RefSeq" id="WP_090707903.1">
    <property type="nucleotide sequence ID" value="NZ_FOVM01000001.1"/>
</dbReference>
<feature type="transmembrane region" description="Helical" evidence="1">
    <location>
        <begin position="7"/>
        <end position="27"/>
    </location>
</feature>
<keyword evidence="1" id="KW-1133">Transmembrane helix</keyword>
<protein>
    <submittedName>
        <fullName evidence="3">VanZ like family protein</fullName>
    </submittedName>
</protein>
<name>A0A1I4YCI7_9MICO</name>
<reference evidence="4" key="1">
    <citation type="submission" date="2016-10" db="EMBL/GenBank/DDBJ databases">
        <authorList>
            <person name="Varghese N."/>
            <person name="Submissions S."/>
        </authorList>
    </citation>
    <scope>NUCLEOTIDE SEQUENCE [LARGE SCALE GENOMIC DNA]</scope>
    <source>
        <strain evidence="4">CGMCC 1.11101</strain>
    </source>
</reference>